<feature type="transmembrane region" description="Helical" evidence="6">
    <location>
        <begin position="148"/>
        <end position="169"/>
    </location>
</feature>
<evidence type="ECO:0000256" key="2">
    <source>
        <dbReference type="ARBA" id="ARBA00022692"/>
    </source>
</evidence>
<accession>A0ABQ7PVE9</accession>
<proteinExistence type="predicted"/>
<dbReference type="InterPro" id="IPR005828">
    <property type="entry name" value="MFS_sugar_transport-like"/>
</dbReference>
<name>A0ABQ7PVE9_PLUXY</name>
<evidence type="ECO:0000256" key="3">
    <source>
        <dbReference type="ARBA" id="ARBA00022989"/>
    </source>
</evidence>
<evidence type="ECO:0000313" key="9">
    <source>
        <dbReference type="Proteomes" id="UP000823941"/>
    </source>
</evidence>
<protein>
    <recommendedName>
        <fullName evidence="7">Major facilitator superfamily (MFS) profile domain-containing protein</fullName>
    </recommendedName>
</protein>
<reference evidence="8 9" key="1">
    <citation type="submission" date="2021-06" db="EMBL/GenBank/DDBJ databases">
        <title>A haploid diamondback moth (Plutella xylostella L.) genome assembly resolves 31 chromosomes and identifies a diamide resistance mutation.</title>
        <authorList>
            <person name="Ward C.M."/>
            <person name="Perry K.D."/>
            <person name="Baker G."/>
            <person name="Powis K."/>
            <person name="Heckel D.G."/>
            <person name="Baxter S.W."/>
        </authorList>
    </citation>
    <scope>NUCLEOTIDE SEQUENCE [LARGE SCALE GENOMIC DNA]</scope>
    <source>
        <strain evidence="8 9">LV</strain>
        <tissue evidence="8">Single pupa</tissue>
    </source>
</reference>
<keyword evidence="5" id="KW-0325">Glycoprotein</keyword>
<feature type="transmembrane region" description="Helical" evidence="6">
    <location>
        <begin position="442"/>
        <end position="460"/>
    </location>
</feature>
<keyword evidence="3 6" id="KW-1133">Transmembrane helix</keyword>
<evidence type="ECO:0000313" key="8">
    <source>
        <dbReference type="EMBL" id="KAG7296855.1"/>
    </source>
</evidence>
<keyword evidence="4 6" id="KW-0472">Membrane</keyword>
<dbReference type="InterPro" id="IPR036259">
    <property type="entry name" value="MFS_trans_sf"/>
</dbReference>
<feature type="transmembrane region" description="Helical" evidence="6">
    <location>
        <begin position="19"/>
        <end position="42"/>
    </location>
</feature>
<evidence type="ECO:0000256" key="6">
    <source>
        <dbReference type="SAM" id="Phobius"/>
    </source>
</evidence>
<dbReference type="InterPro" id="IPR020846">
    <property type="entry name" value="MFS_dom"/>
</dbReference>
<feature type="transmembrane region" description="Helical" evidence="6">
    <location>
        <begin position="339"/>
        <end position="360"/>
    </location>
</feature>
<comment type="subcellular location">
    <subcellularLocation>
        <location evidence="1">Membrane</location>
        <topology evidence="1">Multi-pass membrane protein</topology>
    </subcellularLocation>
</comment>
<feature type="domain" description="Major facilitator superfamily (MFS) profile" evidence="7">
    <location>
        <begin position="12"/>
        <end position="464"/>
    </location>
</feature>
<dbReference type="PROSITE" id="PS50850">
    <property type="entry name" value="MFS"/>
    <property type="match status" value="1"/>
</dbReference>
<dbReference type="InterPro" id="IPR050549">
    <property type="entry name" value="MFS_Trehalose_Transporter"/>
</dbReference>
<evidence type="ECO:0000256" key="1">
    <source>
        <dbReference type="ARBA" id="ARBA00004141"/>
    </source>
</evidence>
<keyword evidence="9" id="KW-1185">Reference proteome</keyword>
<feature type="transmembrane region" description="Helical" evidence="6">
    <location>
        <begin position="311"/>
        <end position="332"/>
    </location>
</feature>
<sequence>MDDLTVPEKKSMVPFLRQLYITTAVSVNIMGHGCVIGISAILIPSLRRPESSIHATHSEESWIASIIGFALIVGNLIITPTMDRLGRKRSHILSIFPILVGWFLLLLANSVPTLIAARFLQGLSMGILGPLGSVIIGEMTNPKNRGPLLTLISLSLTLGVLFTQTLGIFLSWKQTVIACSFITFTSLCMQIYCPESPPWLCSQGRLDECREVFLWLRGDGPEERDELEKMIQAKMMERKSSVAGQTISFGTKVRRTIRFFKETYKKPDFYKPIIIMLHIYTMFQFAGINVFSSYMIDIIRQVVGPEANAEYLMVVFNIERLISNLLAIFLMANMKRRSLLFSAGFLCVTSYIGKGLYVYAKQNDKLPFPDNQWVPIGLIGLYMFSLAVGISSIPFTISGELFPLAYRGLGGGISVLALSLNFFLAVKCFPVLTTEIGLPSTYFMYTGIVVYCLTVIWFMLPETKDRTLQEIEESFRGKKAVEDPANEPLNDVNVQKYLAMRRCSSQIMY</sequence>
<feature type="transmembrane region" description="Helical" evidence="6">
    <location>
        <begin position="91"/>
        <end position="109"/>
    </location>
</feature>
<dbReference type="PANTHER" id="PTHR48021">
    <property type="match status" value="1"/>
</dbReference>
<comment type="caution">
    <text evidence="8">The sequence shown here is derived from an EMBL/GenBank/DDBJ whole genome shotgun (WGS) entry which is preliminary data.</text>
</comment>
<feature type="transmembrane region" description="Helical" evidence="6">
    <location>
        <begin position="62"/>
        <end position="79"/>
    </location>
</feature>
<dbReference type="PANTHER" id="PTHR48021:SF68">
    <property type="entry name" value="MAJOR FACILITATOR SUPERFAMILY (MFS) PROFILE DOMAIN-CONTAINING PROTEIN"/>
    <property type="match status" value="1"/>
</dbReference>
<organism evidence="8 9">
    <name type="scientific">Plutella xylostella</name>
    <name type="common">Diamondback moth</name>
    <name type="synonym">Plutella maculipennis</name>
    <dbReference type="NCBI Taxonomy" id="51655"/>
    <lineage>
        <taxon>Eukaryota</taxon>
        <taxon>Metazoa</taxon>
        <taxon>Ecdysozoa</taxon>
        <taxon>Arthropoda</taxon>
        <taxon>Hexapoda</taxon>
        <taxon>Insecta</taxon>
        <taxon>Pterygota</taxon>
        <taxon>Neoptera</taxon>
        <taxon>Endopterygota</taxon>
        <taxon>Lepidoptera</taxon>
        <taxon>Glossata</taxon>
        <taxon>Ditrysia</taxon>
        <taxon>Yponomeutoidea</taxon>
        <taxon>Plutellidae</taxon>
        <taxon>Plutella</taxon>
    </lineage>
</organism>
<dbReference type="PRINTS" id="PR00171">
    <property type="entry name" value="SUGRTRNSPORT"/>
</dbReference>
<dbReference type="Gene3D" id="1.20.1250.20">
    <property type="entry name" value="MFS general substrate transporter like domains"/>
    <property type="match status" value="1"/>
</dbReference>
<dbReference type="PROSITE" id="PS00217">
    <property type="entry name" value="SUGAR_TRANSPORT_2"/>
    <property type="match status" value="1"/>
</dbReference>
<feature type="transmembrane region" description="Helical" evidence="6">
    <location>
        <begin position="372"/>
        <end position="397"/>
    </location>
</feature>
<dbReference type="InterPro" id="IPR005829">
    <property type="entry name" value="Sugar_transporter_CS"/>
</dbReference>
<dbReference type="Proteomes" id="UP000823941">
    <property type="component" value="Chromosome 27"/>
</dbReference>
<feature type="transmembrane region" description="Helical" evidence="6">
    <location>
        <begin position="404"/>
        <end position="426"/>
    </location>
</feature>
<evidence type="ECO:0000256" key="5">
    <source>
        <dbReference type="ARBA" id="ARBA00023180"/>
    </source>
</evidence>
<gene>
    <name evidence="8" type="ORF">JYU34_019711</name>
</gene>
<feature type="transmembrane region" description="Helical" evidence="6">
    <location>
        <begin position="269"/>
        <end position="291"/>
    </location>
</feature>
<dbReference type="Pfam" id="PF00083">
    <property type="entry name" value="Sugar_tr"/>
    <property type="match status" value="1"/>
</dbReference>
<dbReference type="EMBL" id="JAHIBW010000027">
    <property type="protein sequence ID" value="KAG7296855.1"/>
    <property type="molecule type" value="Genomic_DNA"/>
</dbReference>
<dbReference type="SUPFAM" id="SSF103473">
    <property type="entry name" value="MFS general substrate transporter"/>
    <property type="match status" value="1"/>
</dbReference>
<dbReference type="InterPro" id="IPR003663">
    <property type="entry name" value="Sugar/inositol_transpt"/>
</dbReference>
<evidence type="ECO:0000259" key="7">
    <source>
        <dbReference type="PROSITE" id="PS50850"/>
    </source>
</evidence>
<evidence type="ECO:0000256" key="4">
    <source>
        <dbReference type="ARBA" id="ARBA00023136"/>
    </source>
</evidence>
<keyword evidence="2 6" id="KW-0812">Transmembrane</keyword>